<evidence type="ECO:0000313" key="4">
    <source>
        <dbReference type="EMBL" id="MDA0159589.1"/>
    </source>
</evidence>
<sequence length="333" mass="34820">MRILLASPGLGLGGAERVVVSLASGLRARGHDVAVSGAAGPLDAQLGDVERLVLPERGRSPLGVIEWTTRQAAFVRSFRPHVVHAHNAKATVIAGAAIRLARGPRRPPLLATHHGAAADDRAGAAKLLLRAADEVVVVSEGVLPMFAPAVPRVIHNGIDPPPPGGDDAAREGVLFVGRLEPVKNPGRFLEVAKRVPEAKFVVVGDGSLREALDAPGVTFLGARDDARALLARAQLLLVTSDSEGQSIAVLEALAAGTPVVSTPVSGMRELDGVRIASFDPEDLAATVRELLDDPGQRAEMGAAGARLVRERFSADAMVDAYLSTYQALSTYHH</sequence>
<keyword evidence="2" id="KW-0808">Transferase</keyword>
<protein>
    <submittedName>
        <fullName evidence="4">Glycosyltransferase family 4 protein</fullName>
    </submittedName>
</protein>
<evidence type="ECO:0000256" key="1">
    <source>
        <dbReference type="ARBA" id="ARBA00022676"/>
    </source>
</evidence>
<dbReference type="PANTHER" id="PTHR12526">
    <property type="entry name" value="GLYCOSYLTRANSFERASE"/>
    <property type="match status" value="1"/>
</dbReference>
<dbReference type="AlphaFoldDB" id="A0A9X3MN86"/>
<keyword evidence="1" id="KW-0328">Glycosyltransferase</keyword>
<dbReference type="Proteomes" id="UP001149140">
    <property type="component" value="Unassembled WGS sequence"/>
</dbReference>
<dbReference type="GO" id="GO:0016757">
    <property type="term" value="F:glycosyltransferase activity"/>
    <property type="evidence" value="ECO:0007669"/>
    <property type="project" value="UniProtKB-KW"/>
</dbReference>
<dbReference type="SUPFAM" id="SSF53756">
    <property type="entry name" value="UDP-Glycosyltransferase/glycogen phosphorylase"/>
    <property type="match status" value="1"/>
</dbReference>
<dbReference type="InterPro" id="IPR028098">
    <property type="entry name" value="Glyco_trans_4-like_N"/>
</dbReference>
<dbReference type="Pfam" id="PF13692">
    <property type="entry name" value="Glyco_trans_1_4"/>
    <property type="match status" value="1"/>
</dbReference>
<gene>
    <name evidence="4" type="ORF">OM076_04880</name>
</gene>
<feature type="domain" description="Glycosyltransferase subfamily 4-like N-terminal" evidence="3">
    <location>
        <begin position="13"/>
        <end position="160"/>
    </location>
</feature>
<evidence type="ECO:0000259" key="3">
    <source>
        <dbReference type="Pfam" id="PF13439"/>
    </source>
</evidence>
<proteinExistence type="predicted"/>
<accession>A0A9X3MN86</accession>
<organism evidence="4 5">
    <name type="scientific">Solirubrobacter ginsenosidimutans</name>
    <dbReference type="NCBI Taxonomy" id="490573"/>
    <lineage>
        <taxon>Bacteria</taxon>
        <taxon>Bacillati</taxon>
        <taxon>Actinomycetota</taxon>
        <taxon>Thermoleophilia</taxon>
        <taxon>Solirubrobacterales</taxon>
        <taxon>Solirubrobacteraceae</taxon>
        <taxon>Solirubrobacter</taxon>
    </lineage>
</organism>
<keyword evidence="5" id="KW-1185">Reference proteome</keyword>
<comment type="caution">
    <text evidence="4">The sequence shown here is derived from an EMBL/GenBank/DDBJ whole genome shotgun (WGS) entry which is preliminary data.</text>
</comment>
<dbReference type="CDD" id="cd03801">
    <property type="entry name" value="GT4_PimA-like"/>
    <property type="match status" value="1"/>
</dbReference>
<dbReference type="RefSeq" id="WP_270038331.1">
    <property type="nucleotide sequence ID" value="NZ_JAPDOD010000002.1"/>
</dbReference>
<name>A0A9X3MN86_9ACTN</name>
<evidence type="ECO:0000256" key="2">
    <source>
        <dbReference type="ARBA" id="ARBA00022679"/>
    </source>
</evidence>
<reference evidence="4" key="1">
    <citation type="submission" date="2022-10" db="EMBL/GenBank/DDBJ databases">
        <title>The WGS of Solirubrobacter ginsenosidimutans DSM 21036.</title>
        <authorList>
            <person name="Jiang Z."/>
        </authorList>
    </citation>
    <scope>NUCLEOTIDE SEQUENCE</scope>
    <source>
        <strain evidence="4">DSM 21036</strain>
    </source>
</reference>
<dbReference type="EMBL" id="JAPDOD010000002">
    <property type="protein sequence ID" value="MDA0159589.1"/>
    <property type="molecule type" value="Genomic_DNA"/>
</dbReference>
<dbReference type="Gene3D" id="3.40.50.2000">
    <property type="entry name" value="Glycogen Phosphorylase B"/>
    <property type="match status" value="2"/>
</dbReference>
<dbReference type="Pfam" id="PF13439">
    <property type="entry name" value="Glyco_transf_4"/>
    <property type="match status" value="1"/>
</dbReference>
<evidence type="ECO:0000313" key="5">
    <source>
        <dbReference type="Proteomes" id="UP001149140"/>
    </source>
</evidence>